<accession>A0ACB9Z3A2</accession>
<reference evidence="1 2" key="1">
    <citation type="journal article" date="2022" name="New Phytol.">
        <title>Ecological generalism drives hyperdiversity of secondary metabolite gene clusters in xylarialean endophytes.</title>
        <authorList>
            <person name="Franco M.E.E."/>
            <person name="Wisecaver J.H."/>
            <person name="Arnold A.E."/>
            <person name="Ju Y.M."/>
            <person name="Slot J.C."/>
            <person name="Ahrendt S."/>
            <person name="Moore L.P."/>
            <person name="Eastman K.E."/>
            <person name="Scott K."/>
            <person name="Konkel Z."/>
            <person name="Mondo S.J."/>
            <person name="Kuo A."/>
            <person name="Hayes R.D."/>
            <person name="Haridas S."/>
            <person name="Andreopoulos B."/>
            <person name="Riley R."/>
            <person name="LaButti K."/>
            <person name="Pangilinan J."/>
            <person name="Lipzen A."/>
            <person name="Amirebrahimi M."/>
            <person name="Yan J."/>
            <person name="Adam C."/>
            <person name="Keymanesh K."/>
            <person name="Ng V."/>
            <person name="Louie K."/>
            <person name="Northen T."/>
            <person name="Drula E."/>
            <person name="Henrissat B."/>
            <person name="Hsieh H.M."/>
            <person name="Youens-Clark K."/>
            <person name="Lutzoni F."/>
            <person name="Miadlikowska J."/>
            <person name="Eastwood D.C."/>
            <person name="Hamelin R.C."/>
            <person name="Grigoriev I.V."/>
            <person name="U'Ren J.M."/>
        </authorList>
    </citation>
    <scope>NUCLEOTIDE SEQUENCE [LARGE SCALE GENOMIC DNA]</scope>
    <source>
        <strain evidence="1 2">CBS 119005</strain>
    </source>
</reference>
<sequence length="4887" mass="541730">MEPEADLRGLSILNASPRHVPGPHLLHELVAPSSRSNLPAIDYYSRTSKSTSISYTELHCLAHALAVRMSKVLSSLASVDVQEQLVIPILIPQSPALYIGLLAILKLGAAFCPLNLGTPKDRLDFILRDVGAKLILVNSETLSELPADDGPYKVMLIDQQVDDLTSGAVQSLPFKVLKDADLAYVMYTSGSTGTPKGVGISHLAATQSLLAHDRHIPAFTRFLQFAAPTFDVSVFEIFFPLFRGSTLVCCSRAEMLTDLPGVLRDMRVDACELTPSVAGSLLKRRSNVPGLRLLLTIGEMLTDPVIQEFGGDESEGSLLWAMYGPTEATIHCTLQPAFSKRSSKNNIGVPLDTVSALIVDTNASEFRVLPLGHTGELAVGGNQISTGYINRLEQTSAAFVDTRWGRVYRTGDRARMLHDGKIECLGRVSSGQVKLNGQRIELGEIEHALLRTPGCHGAFAAVISNVLVAFAAVEEGLEAAGIQEAILTKCKSWLPAFMVPAEIRTMHNFPRLPSGKVDNKTLIKQYETAAISDSQDVGNLFEDDLERQLCEIAGAILGQRVFPPTRLSSLGLDSLAAIEYASSVRAIGIPIYPVDILDVSTVRELFRVIESRHDATCPSTSIELSPDHRQVEQLKALLESDSEMQPHLDDVDHIEICSPLQEAMIAETFKDARLYINQAELNVPSHFTTESIKSWFLTLAQRNEILRTGFMHLGHKLYQVIWRRLGEDQIEVLDHARRAECIDVEIFLRRPLKIDIIVSEPPAEHHTVILTLHHSVYDGWTLDLLIEDLSLIARGEPPVDRPQFRQVSRQLAAESRNGMMDANEFWAEKLCGSVPVPLPNFRTVAIPNPRIMTTSKKVKVDPTLVQDFARGAFIGPQVVFQACLAWVWGALNGVDDPIIGSVSSGRTLPIPGIEKIMGPCMATLPLRTVLSRYETIIELLQATHSFNRETLRHGTLPLAEIKRAAGVPPAQTLFDVIFAYQETLSSRRQESNIIHAAWHKDTVEAKLLLEIAPCKDHFSCQITWHSDVFSEPLVDTLFGHLDHLVGYFVQSSDQPLSKISRSFPAERLSHHNRNPRHLQMLPSLSELVEKSAMAFPANNALCFASSISEYGVKTHLLTYRELNSRANRIARYLKGSSAVTRGVIALVMEKSELLYCTILGILKADCAYLPILPSTPLQRLQLILQQAQPQLCLIDGSCSQQLVREAPCSVIDLTSIALSEYADSNLGIPQDPSDVAYIIYTSGTTGIPKGVSVTNSNVLSNIEALSHIYPHEPSDRMLQACSQAFDMSVFEMFFSWRNGMCITHLGVTVTVASLLEPSRVPCVKFLVTAGEPMTEKVLEQWSEQLWQGYGPSETTNICTVRKVSHGDSPQYLGWSFENTSAFILSPGSEELVPLGCTGEMCFGGDQVAAGYLRMPELTAAKFIEHQEYGRLYRSGDVGRMLPDGSLIILGRLDTQVKLRGIRIELQEIHATVLRNGLAKTCTSVLITPKNTSAQQLALFYVPKDHELSGFKILPVTDSMGETIIAMQQTLRAALPDYMVPSFIVPISALPLTSSGKVDHDLIRQSMTDISDKILSLCSSAQNPDEDSLEWTKTEIMISEAISKTLGVDSKVISRWGSFAALGIDSISAMPLARQLQTVFRIRIPLSLVISNPSVGRLASAIVELASSATTQARAKGTLLPKGLVAAVRERFAIQSGKNVENVLPCTPLQEAMLSSSPSPKAGSSYCNQMLFRLRLPSRILAEHWNMMFERHGILRTCFVTTEDKQYPMAQVVLKSHLPTWETFEVDSSSFHEHVLKHRYSLPSAVDSGKPPVSLALILLDNSTEYLSFICHHAIYDGVSVRIILAEIEALSRHQRLSAPPSFELFLEETLPLPPGADDFWARHFHAFSPLRFDKLKSDKDIDSDMVSEKASSRSLSSISAQLRDLGISLLPLCQAAWAITLSLLQESSDICFGNVVSGRSIALDHIDALVAPCFNTIPIRIDLSRISSLQEIAKKFRQLNTEIIPYQFTSLRRIQSRLPISRLFDTVFILQPPSTTLDRDIWSLEQEHGAMDVPLVCEITPIQEQDIVTLRLYRDPSIFPRQTTTLILDIFWHVFYDCLDRPSSHIPSTSKLPIRWQPQITQLSTSRELPLRDMISATPGPSPNENWTEIEMKVRSVLSSLAKIPEAKIKRNTPIYRYGLDSIGAVQLASLLRRNSYGVSAIDVIENPTCAGIASRLATRDINEEQFVYDFDSFQDTVSRHLHSMSSVRNDYEALLPCTPTQQGMISQFLTSKGARYFNYASWVLAPEVRPQQIVEAWSHLTARHQILRSGFIPVNHQDTSYAMIVYLKEGFLVPVSIRQPGSFNCSRWRIEAASSALEALSVPPWQVLVVDGGEGQATMHLAMHHALYDANSLRILLNELTGALSNVPDGNPVSIGPVLSAYLDPAHSQPASEAFWREKAEDLVVNKFPIMTPLHIGGHAGSIASETCSTSPENFRHRAAEAGITVRAALQAAWTRVLSAYLGEVSVTFGAVLDGRNSKEEQDVVFPLVTTLPILARNSDSNAELLEYMMEYNTNLRRHERTPLSKIQRWLGRPDGQLFDTIIAYQTMHMVGKSKTPWEVLDETASVEYALALEVVETTSNQLQLNLTYDADILPDRQAHILMRQFDATLLSLLASPQGYASQLASLKPDLFSILPATYQEIPSPVGLLHQFVEQSAQKIPTAIALEFVEELGDPIRRRHWTYHDLNEMGNRVAQMLSTHKTPPGSIIAACFNKCPEAYFSILGILKAGCAFLSLDPSAPASRLEFILSDSTAACLLIETELNKNLSLNTTIPTYSISERELSYIPTIYQTPSQISPSDTCYCLYTSGTTGAPKGCLISHDNAVQAMLAFKQLFAGHWDARSRWLQFASFHFDVSVLEQYWSWFVGITVVAAPKDLILSDITTTISTLNITHIDLTPSLARLIHPDEVPSLCRGVFITGGEQLRQEILKVWGPKKVIYNAYGPTEATIGVTMFQRVPANGRSSNIGSQFPNVGSFVLEPGTEVPVLRGGVGELCVSGRLVGQGYLNRKDLTNERFPILRQYGERVYRTGDLVRVLHDGSFDFLGRADDQVKLRGQRLEIGEINHAIKDGLSNQLADVATFITRHLGQDSDHLVSFFAPVANRSLPTDLHICSDQPSLDMSRTALESCRDRLPGYMVPTYILCVPFIPLSPNNKADTKRLKQLFAELPREHLQKLAAGSGRVIRALSEKEQQIAIAISTVTQVKGTEIHPSSSIFELGIDSINVARLAVILRSQGLTLASPSLILRHPQMSRLSEAIQQGNATSLDTRALQANQSIRAHYHRYIGMACRLLEIDKADVEYIAPCTPLQEGMISRSKVTGSHSAYFNQFRLDLDARVSIGRLKKSWENIFAECAVLRTAFLATTNGHIQIAIKRRAMPWVEIDTEGIEIDRFSSGRRERWIASNQDILQHPFEIDHFEHHGRRVLLLRLFHAVYDGHSFELLLRRVNAEYHYESPIHSPPFIEVLPHGPLLKYSESRPFWEDIFRGYIFQPIPALDTDVNAAAVLVSRSLHVNDLEARRIALRVTHQTVLQAAWLVTLRKLFGFVPAIGVVFSGRSSAIEGVENVIGPLFNTLPFRVELDDHKTWASLVERVQYYNTSVLDYVHTPLRDIQKWCSAGQPLFDALMTFDREDVFPTVGARPFWSSVHSDGSLDYPLALEIILSRDRSLRVNIVAQGNIATEASINILLDKFYQALAALASSDRDTLHSDVPVEVGGSATMANGASVAVSPPSNIKRTGESGFFQISRALEVRHEVASLARIPDKDISETTSLFELGLDSIDVITLVTRLKRLGLHVTVSELMKTPTVKGIVFLHDSRTTSDIQSGNGIDALKASVAFLKDCLIQDGKAIQNVSSILPPTPLQDAMVADMLLSSFHRYFNHDVLAITPNTDLDRLRSAWTTVYANSPILRTTFAEIDNPGSKTAFCQMIRDEPLRFNSTMEITSLSEIAIIIDQARARAATANAASDLFQLTFVTTPKDRYLVISISHALYDGWSLELLHRDVQAAYDGHYHARDGYESYLSHLLTASPTEAGSFWADYLNDARPTILRPVTEPRGDHRAVLYRSELVSTTEVGRLKATCQRYRITPQVLAQGCWAPVLATISKSLDVVFGVVLSGRDTDEAQGLLFPTMNTIPLRVVLHGTIEEYFNYLQTTMSDVMGFQHLPLREVQKLAKFDGDKLFNTLFLLQNVKDRQSATRNLILKSVHSSSAVEYPLCVEMEIMESSVVWRIAGDQDYVSLQDAKQILHDIESVLQYFCNNPAAVLEFDNSSRVSVCGLKPFDLSSTEDAAEIAPPTNSISQEIDLKLTESPIMDVLSELSGIDRCAINPDQSIYQLGLDSISAIKASSILRKRGVDVSVRDLIKAASIREILSRPKGRANQSQDHPVSAPSRLGSVLSNFEMRSLFKSAEIDETEVEAVLPALPIQVHMLSAWQNTGGLLFFPHFTYKLSGSLSHETVSRAWSRLVAEIPVLRTRFIGTKDLEIPFIQIIMKPKPTDPTEDNPEEIKQGEWTYEETATPFAFIRIHTSHLGEAYMHLHIHHALYDGVSLPAITDRFLELCDNCPTTSLATNPTIWHDFVSNHYSPEVRQERQKFWVSYLRGANPIHLLAHQEPMVNGQKAQQRKELKRGALTDVSNLRAMISAHGATLQALFFAAYSRALAASQQADASSKGDADIVFGVYLANRASFSGLEEAPFPTLSIVPLIVKDPLTRSVADVAVEIQKDLVEISSFENASAGLWEIYDWTGIQIEACVNFLTTPGKIGNRTAVATSRSIAMTDITRESIPTPEDIAQPSIDIASRDEVRRAFMHTVDVEAAVYGDALDIGIFCPPSFSDSQAKGLIRDIINTLEAVR</sequence>
<keyword evidence="2" id="KW-1185">Reference proteome</keyword>
<comment type="caution">
    <text evidence="1">The sequence shown here is derived from an EMBL/GenBank/DDBJ whole genome shotgun (WGS) entry which is preliminary data.</text>
</comment>
<proteinExistence type="predicted"/>
<dbReference type="EMBL" id="MU393464">
    <property type="protein sequence ID" value="KAI4866011.1"/>
    <property type="molecule type" value="Genomic_DNA"/>
</dbReference>
<protein>
    <submittedName>
        <fullName evidence="1">Uncharacterized protein</fullName>
    </submittedName>
</protein>
<gene>
    <name evidence="1" type="ORF">F4820DRAFT_447488</name>
</gene>
<organism evidence="1 2">
    <name type="scientific">Hypoxylon rubiginosum</name>
    <dbReference type="NCBI Taxonomy" id="110542"/>
    <lineage>
        <taxon>Eukaryota</taxon>
        <taxon>Fungi</taxon>
        <taxon>Dikarya</taxon>
        <taxon>Ascomycota</taxon>
        <taxon>Pezizomycotina</taxon>
        <taxon>Sordariomycetes</taxon>
        <taxon>Xylariomycetidae</taxon>
        <taxon>Xylariales</taxon>
        <taxon>Hypoxylaceae</taxon>
        <taxon>Hypoxylon</taxon>
    </lineage>
</organism>
<evidence type="ECO:0000313" key="1">
    <source>
        <dbReference type="EMBL" id="KAI4866011.1"/>
    </source>
</evidence>
<dbReference type="Proteomes" id="UP001497700">
    <property type="component" value="Unassembled WGS sequence"/>
</dbReference>
<evidence type="ECO:0000313" key="2">
    <source>
        <dbReference type="Proteomes" id="UP001497700"/>
    </source>
</evidence>
<name>A0ACB9Z3A2_9PEZI</name>